<feature type="region of interest" description="Disordered" evidence="2">
    <location>
        <begin position="3200"/>
        <end position="3220"/>
    </location>
</feature>
<evidence type="ECO:0000313" key="5">
    <source>
        <dbReference type="Proteomes" id="UP001054837"/>
    </source>
</evidence>
<feature type="compositionally biased region" description="Basic and acidic residues" evidence="2">
    <location>
        <begin position="1613"/>
        <end position="1641"/>
    </location>
</feature>
<feature type="compositionally biased region" description="Polar residues" evidence="2">
    <location>
        <begin position="2138"/>
        <end position="2161"/>
    </location>
</feature>
<feature type="compositionally biased region" description="Polar residues" evidence="2">
    <location>
        <begin position="1991"/>
        <end position="2003"/>
    </location>
</feature>
<feature type="region of interest" description="Disordered" evidence="2">
    <location>
        <begin position="1331"/>
        <end position="1360"/>
    </location>
</feature>
<feature type="compositionally biased region" description="Basic and acidic residues" evidence="2">
    <location>
        <begin position="1780"/>
        <end position="1802"/>
    </location>
</feature>
<feature type="region of interest" description="Disordered" evidence="2">
    <location>
        <begin position="1115"/>
        <end position="1179"/>
    </location>
</feature>
<feature type="region of interest" description="Disordered" evidence="2">
    <location>
        <begin position="2066"/>
        <end position="2108"/>
    </location>
</feature>
<name>A0AAV4WM70_9ARAC</name>
<feature type="compositionally biased region" description="Polar residues" evidence="2">
    <location>
        <begin position="2442"/>
        <end position="2452"/>
    </location>
</feature>
<feature type="region of interest" description="Disordered" evidence="2">
    <location>
        <begin position="2297"/>
        <end position="2331"/>
    </location>
</feature>
<feature type="domain" description="C2H2-type" evidence="3">
    <location>
        <begin position="2039"/>
        <end position="2067"/>
    </location>
</feature>
<dbReference type="GO" id="GO:0008270">
    <property type="term" value="F:zinc ion binding"/>
    <property type="evidence" value="ECO:0007669"/>
    <property type="project" value="UniProtKB-KW"/>
</dbReference>
<keyword evidence="5" id="KW-1185">Reference proteome</keyword>
<feature type="compositionally biased region" description="Low complexity" evidence="2">
    <location>
        <begin position="2087"/>
        <end position="2102"/>
    </location>
</feature>
<evidence type="ECO:0000256" key="2">
    <source>
        <dbReference type="SAM" id="MobiDB-lite"/>
    </source>
</evidence>
<feature type="region of interest" description="Disordered" evidence="2">
    <location>
        <begin position="2845"/>
        <end position="2866"/>
    </location>
</feature>
<keyword evidence="1" id="KW-0479">Metal-binding</keyword>
<feature type="compositionally biased region" description="Polar residues" evidence="2">
    <location>
        <begin position="2300"/>
        <end position="2331"/>
    </location>
</feature>
<dbReference type="EMBL" id="BPLQ01014877">
    <property type="protein sequence ID" value="GIY83991.1"/>
    <property type="molecule type" value="Genomic_DNA"/>
</dbReference>
<feature type="compositionally biased region" description="Basic residues" evidence="2">
    <location>
        <begin position="1146"/>
        <end position="1157"/>
    </location>
</feature>
<protein>
    <submittedName>
        <fullName evidence="4">C2H2-type domain-containing protein</fullName>
    </submittedName>
</protein>
<feature type="compositionally biased region" description="Low complexity" evidence="2">
    <location>
        <begin position="2845"/>
        <end position="2864"/>
    </location>
</feature>
<feature type="compositionally biased region" description="Basic residues" evidence="2">
    <location>
        <begin position="1003"/>
        <end position="1015"/>
    </location>
</feature>
<feature type="compositionally biased region" description="Basic residues" evidence="2">
    <location>
        <begin position="1023"/>
        <end position="1060"/>
    </location>
</feature>
<dbReference type="PROSITE" id="PS50157">
    <property type="entry name" value="ZINC_FINGER_C2H2_2"/>
    <property type="match status" value="1"/>
</dbReference>
<feature type="region of interest" description="Disordered" evidence="2">
    <location>
        <begin position="2412"/>
        <end position="2452"/>
    </location>
</feature>
<feature type="compositionally biased region" description="Low complexity" evidence="2">
    <location>
        <begin position="3319"/>
        <end position="3338"/>
    </location>
</feature>
<dbReference type="Pfam" id="PF25580">
    <property type="entry name" value="TPR_Rlf"/>
    <property type="match status" value="1"/>
</dbReference>
<feature type="region of interest" description="Disordered" evidence="2">
    <location>
        <begin position="27"/>
        <end position="52"/>
    </location>
</feature>
<proteinExistence type="predicted"/>
<feature type="region of interest" description="Disordered" evidence="2">
    <location>
        <begin position="2500"/>
        <end position="2519"/>
    </location>
</feature>
<keyword evidence="1" id="KW-0862">Zinc</keyword>
<feature type="compositionally biased region" description="Basic and acidic residues" evidence="2">
    <location>
        <begin position="2957"/>
        <end position="2972"/>
    </location>
</feature>
<gene>
    <name evidence="4" type="primary">AVEN_178399_1</name>
    <name evidence="4" type="ORF">CDAR_556631</name>
</gene>
<feature type="compositionally biased region" description="Polar residues" evidence="2">
    <location>
        <begin position="30"/>
        <end position="43"/>
    </location>
</feature>
<dbReference type="InterPro" id="IPR057986">
    <property type="entry name" value="TPR_Rlf/292/654"/>
</dbReference>
<feature type="region of interest" description="Disordered" evidence="2">
    <location>
        <begin position="3042"/>
        <end position="3081"/>
    </location>
</feature>
<organism evidence="4 5">
    <name type="scientific">Caerostris darwini</name>
    <dbReference type="NCBI Taxonomy" id="1538125"/>
    <lineage>
        <taxon>Eukaryota</taxon>
        <taxon>Metazoa</taxon>
        <taxon>Ecdysozoa</taxon>
        <taxon>Arthropoda</taxon>
        <taxon>Chelicerata</taxon>
        <taxon>Arachnida</taxon>
        <taxon>Araneae</taxon>
        <taxon>Araneomorphae</taxon>
        <taxon>Entelegynae</taxon>
        <taxon>Araneoidea</taxon>
        <taxon>Araneidae</taxon>
        <taxon>Caerostris</taxon>
    </lineage>
</organism>
<feature type="compositionally biased region" description="Low complexity" evidence="2">
    <location>
        <begin position="2162"/>
        <end position="2179"/>
    </location>
</feature>
<evidence type="ECO:0000259" key="3">
    <source>
        <dbReference type="PROSITE" id="PS50157"/>
    </source>
</evidence>
<dbReference type="Proteomes" id="UP001054837">
    <property type="component" value="Unassembled WGS sequence"/>
</dbReference>
<feature type="region of interest" description="Disordered" evidence="2">
    <location>
        <begin position="3319"/>
        <end position="3352"/>
    </location>
</feature>
<feature type="region of interest" description="Disordered" evidence="2">
    <location>
        <begin position="1756"/>
        <end position="1836"/>
    </location>
</feature>
<feature type="compositionally biased region" description="Polar residues" evidence="2">
    <location>
        <begin position="3339"/>
        <end position="3352"/>
    </location>
</feature>
<feature type="region of interest" description="Disordered" evidence="2">
    <location>
        <begin position="2876"/>
        <end position="2895"/>
    </location>
</feature>
<sequence length="3352" mass="371919">MKDNAQNNQSANETFLTQLTSEIKMAAASIPSTSGTQRTPTNNQEEEKPRRPTVEEILVQIENHLFRNPRHRAGLIVAAWTCLGGGIGYFRSIEKVFGMLYKETAMMVFGGGWVTVDMEFKRGLARALIQYSHTMGRYVNGSEGLCSALVMAIYDPWGDATIKKLLKNENVETTLVKEFVSSEPHELLLIRIECLVLANLEEAAIQLLSCSLNSASAFSSDSDQCDNEKDWKWSYMEWLLLLLFRKRKLDDIVKEVSSCSCHDGVRLINRTLESSHEDSEALTETLINVFLVRDLLFKSNYCCTNDLMKLWVEFQAKKHKSIHEIQEEAKKLLIGHASSSAHFYLFVDILFAKFGNSLLSLYLEFYIRGLTSDLNFLEAARQADNKEYVIELENHMAAMYHKLSTLFNVINKEIAFECLMSAFSLEPSSERMELIKKLSFQISKEKAQKSSSATDDSKHKLCNRSGCSHNFIHPAAVKRKSVVMCDQAIQVGDDSFEDSVNASATFNLNVNNQGNCDKLKPQNSMDNSQNMNKVLDCVVGKRNQQMLNNVGNKVNKISMNDNSETKMDCVFVSDKNKSSHSELSKEKFVNDEKSCIQDKLKDMNVDTGNKTLISEKVIELVENSSICGNVTKSTSSSGFNRQLGESLSVSNNTINSSDEKVICNHRVDKTKKLNSPLVNNEANDHHNNFADKSAIEIQGNFNENYSKEAHKNCNLDAQNKDLNRSISMKDGKNNNLDNMKEPNICVNGYREMEVSEDKNYRNRNGDQKAEKGKIEKEHFSHKTFVESCSASNNNDGKVSVSDEVLKKKNFQSENPAHTIPQILKEMNKTNLDANDNEPIMTRRSHFLKNGYSLTFSHPVLDAKLPGISTDMISDFVIVLESLRNRQLKSSYKWSQIKHMCENYMNVVSNIRSNMLNTHPNSSIDSEADSTSELTANEFKDFEFHQSDDSTVEDRFVDKSRIFKRFMNTDDATGMATYVTLSDIHCPQISLDKLFCTDHSSSHIGHKKKHKKHRNHEKSPGKLALKKIRHGSRAQRELAKRKKKKKRKAKRGKGHTKKHHFTHGKVTKEYVKNKKKKHKLKKKKEGNSGFISGDYCSDFSSGELMRLVKEHSNSYSKIPASTSKHPHSTALVVRSASSSDGSDEPPRKKRKVSFVKKRNRDDKCRDKHKHVKSKSGKRKKTIVVESCNTDLKNVIGENEMESNLDSVNDYSRIVQFSSVKKMEAVQIRQRSVALNLSKVGNKSENKLPSTNPCQTKPQQFSETPLQQFVQHNFEGYSPEDIMKMQLLMARQQPDVSAITTTVSSTNNQAVVKYVCSKTTSRLLSVAQTTNCTVGSDSETSKSPVPIFSSRTSTSQKMPTVQPQNLSTNMKHLVIEACNKPYKIASSSAVTGGALIPANLAGSTYTDVHNLTGTMLSGNVSYPCTSTSPQVTTFTFPVSPNQLGGKFIGNKIVIPLPSCGHLKTSSSGMALIPSESSTNTISGNQSASNIIIVKNGNNTQIIQAPQQPCSSRPYITSTKVKNINPIISKTVPKILRQATKKLTVKKTVTKSPTITNTICKEPTDLSVVKLLNPDLNSSKLSTMPDAIPKETLTSANSEPTPESLLVQRAIAEAKRAIAESKPDPKKSSKPKLEVVEEKEEKIHPLTQPNSKDATEDPAEVEEHSISLVDSLKSDDSNSIKREVENTISDITMSLETEAKNEEKVILSKSISESDKHDLLENIKEDASNIDIEDDNLADIPVSPQKKDATVELDVVPEQNSLPDSGTVSSETVVDETSPTDASAHEINKRSISEEKVSSTDEKNLSCEVTDTEVPEKLSSEPEINVCSTTPVSPTSNDQQKELLPINTTNTPSNVKTSEDKTVNLAKAENRSSVPEGATRSFTSISDAVRFSLMDMDDANDSVENQVLQAFQVTHESSANSPAYDNNSTNEGEAGENSSSVILTTPQNATTTELNVSRVSQRFETSVHGSETEKFTECQSTVSRTTTWILEDSSLNESSQVMQIQKSPDIDSSGEGKDEDKPKKKRKRKDRCDRDLEATHKFWCEICHKGFFSAYNLRRHCRNVHKMNLPRGSSELPFGPKNTSEISFANSSQCHQQNQQNESSSTEVVTPPHLTYVQQTCISPKGAEFMLQSPTRESKTQEFSIKSSTNQHAAQMQNTEFQIQTPPRLSNPSSSSSTHVSPVTPPKDFRLPNASNASTQLSPTKMSSATKSNTSPKFQRLPTCSTPTTPQLTKISQISLCGQPTLQQQRQIAQIQQSPLVQPLTTGACQAQQMQAAQCSHFQANKQMQQRIGQLQLMHHAGQMSQVQHQQHGITKQNQIQSYKKNSATQPTTKLTETEQIQQAAQLAQTQQIITNQHLQKLMHIRQNAIAASGAASQLSLGASLPGIQGSQSKSTSQCFQSQLAVARQAAAVTQLPTPQRNQGAGYALSTHDSPLHQFFPPSAQAGQEQPSCPHSFTAQNVVEFNASGGPSYPAIRLSSETNDGLEDLEQFLLENMPWSGEQSVSHALNQQSGNRPSSADSLTLAIPSQSSISVQNRTGAQLKNKTSITRPKPRKPIVAPCSKNLLGNVGRGVKKKSCPKKVVKNVDSDCMGSKLDVFSQNNLMNQHTHGLNLMQRQCNKGISNDLYPSKSSKGTTISSINETDSSDSVQCINVTHNPNSKNPSVGINFNTFSSDKNMNSLCNADQNPRLMFGLQSKNSFLDHCNLVNKSCSNLGDKSSNICEPGSLHAGSPFAIPSKESMCDPKTAFYGNAGSSMCSKRPETEQDIFLGQRNNEKCDSHVSRQGNSPFSVQDSSSNYNQKLKICEISATSESEKINSVSEMQNNLFLGEKTASINSAVSVKIDNVSNVESENSSSKINSDENSSSTKKNFILDATETSTQMENKEQSSANKSETLGDTSMCIENNLESENFKINEQTKEINSINKYDVQSENDKIIKSVKIQLSKEQDPSLINVVSDSKSDSSSHLSESKVSDSSENCTISDVQRIITGELILKDVSSENSIKNNHVDKNIVSEETIITAKESSSDSPVTFCVQNTAVDDSSKSELTENCDNKSSTSNNDDLDKQSCQENKIPNGLKHTSDMNFDCENEKEEPVSRRIALRIHKSQENFNRTNQDQYYIKEKSFNDVKAVKRNSHKKKNSKKCIVTNEKTPHKLDINSNIQEADFVNIKNKQNSDMNVQEEMNNNINGQREMNGDVNEQKEVNGDVSKQKNVNGDMNDPKEIDGKDCIMPDCCQENEDDHLNSEETQENDIICSSYKQKHQISEETPPSRLRLRDTPKTSVKRVCPCCSDSKMPKKCRANGNSGGILKVFTPKVLNANKAKTTVKTKNNPNTPTSKVNTRSSQRLRSRNNAIS</sequence>
<keyword evidence="1" id="KW-0863">Zinc-finger</keyword>
<feature type="compositionally biased region" description="Basic residues" evidence="2">
    <location>
        <begin position="1165"/>
        <end position="1179"/>
    </location>
</feature>
<feature type="compositionally biased region" description="Polar residues" evidence="2">
    <location>
        <begin position="2190"/>
        <end position="2227"/>
    </location>
</feature>
<feature type="region of interest" description="Disordered" evidence="2">
    <location>
        <begin position="2953"/>
        <end position="2974"/>
    </location>
</feature>
<feature type="region of interest" description="Disordered" evidence="2">
    <location>
        <begin position="1000"/>
        <end position="1060"/>
    </location>
</feature>
<feature type="region of interest" description="Disordered" evidence="2">
    <location>
        <begin position="1911"/>
        <end position="1936"/>
    </location>
</feature>
<comment type="caution">
    <text evidence="4">The sequence shown here is derived from an EMBL/GenBank/DDBJ whole genome shotgun (WGS) entry which is preliminary data.</text>
</comment>
<feature type="region of interest" description="Disordered" evidence="2">
    <location>
        <begin position="1613"/>
        <end position="1667"/>
    </location>
</feature>
<reference evidence="4 5" key="1">
    <citation type="submission" date="2021-06" db="EMBL/GenBank/DDBJ databases">
        <title>Caerostris darwini draft genome.</title>
        <authorList>
            <person name="Kono N."/>
            <person name="Arakawa K."/>
        </authorList>
    </citation>
    <scope>NUCLEOTIDE SEQUENCE [LARGE SCALE GENOMIC DNA]</scope>
</reference>
<feature type="region of interest" description="Disordered" evidence="2">
    <location>
        <begin position="1991"/>
        <end position="2029"/>
    </location>
</feature>
<dbReference type="InterPro" id="IPR013087">
    <property type="entry name" value="Znf_C2H2_type"/>
</dbReference>
<feature type="compositionally biased region" description="Polar residues" evidence="2">
    <location>
        <begin position="1756"/>
        <end position="1778"/>
    </location>
</feature>
<dbReference type="PROSITE" id="PS00028">
    <property type="entry name" value="ZINC_FINGER_C2H2_1"/>
    <property type="match status" value="1"/>
</dbReference>
<feature type="compositionally biased region" description="Polar residues" evidence="2">
    <location>
        <begin position="1823"/>
        <end position="1835"/>
    </location>
</feature>
<evidence type="ECO:0000313" key="4">
    <source>
        <dbReference type="EMBL" id="GIY83991.1"/>
    </source>
</evidence>
<evidence type="ECO:0000256" key="1">
    <source>
        <dbReference type="PROSITE-ProRule" id="PRU00042"/>
    </source>
</evidence>
<feature type="compositionally biased region" description="Polar residues" evidence="2">
    <location>
        <begin position="3046"/>
        <end position="3059"/>
    </location>
</feature>
<accession>A0AAV4WM70</accession>
<feature type="region of interest" description="Disordered" evidence="2">
    <location>
        <begin position="2130"/>
        <end position="2227"/>
    </location>
</feature>